<dbReference type="PANTHER" id="PTHR11409:SF42">
    <property type="entry name" value="ADENOSINE DEAMINASE-LIKE PROTEIN"/>
    <property type="match status" value="1"/>
</dbReference>
<evidence type="ECO:0000256" key="5">
    <source>
        <dbReference type="ARBA" id="ARBA00022801"/>
    </source>
</evidence>
<dbReference type="Pfam" id="PF00962">
    <property type="entry name" value="A_deaminase"/>
    <property type="match status" value="1"/>
</dbReference>
<evidence type="ECO:0000313" key="11">
    <source>
        <dbReference type="Proteomes" id="UP001208570"/>
    </source>
</evidence>
<evidence type="ECO:0000313" key="10">
    <source>
        <dbReference type="EMBL" id="KAK2159668.1"/>
    </source>
</evidence>
<comment type="similarity">
    <text evidence="2">Belongs to the metallo-dependent hydrolases superfamily. Adenosine and AMP deaminases family.</text>
</comment>
<evidence type="ECO:0000256" key="8">
    <source>
        <dbReference type="ARBA" id="ARBA00048787"/>
    </source>
</evidence>
<dbReference type="PANTHER" id="PTHR11409">
    <property type="entry name" value="ADENOSINE DEAMINASE"/>
    <property type="match status" value="1"/>
</dbReference>
<proteinExistence type="inferred from homology"/>
<dbReference type="Proteomes" id="UP001208570">
    <property type="component" value="Unassembled WGS sequence"/>
</dbReference>
<keyword evidence="5" id="KW-0378">Hydrolase</keyword>
<dbReference type="InterPro" id="IPR032466">
    <property type="entry name" value="Metal_Hydrolase"/>
</dbReference>
<keyword evidence="4" id="KW-0479">Metal-binding</keyword>
<sequence length="368" mass="41519">MERNVLNYCRILPKVELHAHLSGSISEKTMIKLIKLKTDKNPDWQLSHADWQFHLKAVKGKSLEDVFLIFQLIQEISDSEEAAYVACKDVISEFAADNVKYLELRTTPRCIPKTGMTRRSYIESVLRAISECHSSDLGIEIRLLLAIDRRTSVKDAMEIVELAVEFMMKSGLVVGLDLSGDPTVNDASDFLPVLIKAKSAGLRLALHLAEVPDKAQETLPLLELPPDRLGHGTFLHKGDQSENMVGLVKKHKVPIEICVTSNLITSTVSKVEDLHFQYWYDRKHPVIICTDDKGVFSCSLSEEFALIAEAFKLSEQQLYDLSYDAIDYIFAGDDIKNKLQNEWKVFHSRHSPEFGDECLQSAPDAKSE</sequence>
<dbReference type="EMBL" id="JAODUP010000148">
    <property type="protein sequence ID" value="KAK2159668.1"/>
    <property type="molecule type" value="Genomic_DNA"/>
</dbReference>
<evidence type="ECO:0000256" key="4">
    <source>
        <dbReference type="ARBA" id="ARBA00022723"/>
    </source>
</evidence>
<keyword evidence="11" id="KW-1185">Reference proteome</keyword>
<evidence type="ECO:0000256" key="7">
    <source>
        <dbReference type="ARBA" id="ARBA00023080"/>
    </source>
</evidence>
<evidence type="ECO:0000256" key="3">
    <source>
        <dbReference type="ARBA" id="ARBA00011245"/>
    </source>
</evidence>
<dbReference type="GO" id="GO:0004000">
    <property type="term" value="F:adenosine deaminase activity"/>
    <property type="evidence" value="ECO:0007669"/>
    <property type="project" value="TreeGrafter"/>
</dbReference>
<evidence type="ECO:0000259" key="9">
    <source>
        <dbReference type="Pfam" id="PF00962"/>
    </source>
</evidence>
<dbReference type="Gene3D" id="3.20.20.140">
    <property type="entry name" value="Metal-dependent hydrolases"/>
    <property type="match status" value="1"/>
</dbReference>
<keyword evidence="7" id="KW-0546">Nucleotide metabolism</keyword>
<protein>
    <recommendedName>
        <fullName evidence="9">Adenosine deaminase domain-containing protein</fullName>
    </recommendedName>
</protein>
<comment type="subunit">
    <text evidence="3">Monomer.</text>
</comment>
<keyword evidence="6" id="KW-0862">Zinc</keyword>
<evidence type="ECO:0000256" key="6">
    <source>
        <dbReference type="ARBA" id="ARBA00022833"/>
    </source>
</evidence>
<dbReference type="GO" id="GO:0009117">
    <property type="term" value="P:nucleotide metabolic process"/>
    <property type="evidence" value="ECO:0007669"/>
    <property type="project" value="UniProtKB-KW"/>
</dbReference>
<dbReference type="FunFam" id="3.20.20.140:FF:000033">
    <property type="entry name" value="Adenosine deaminase-like protein"/>
    <property type="match status" value="1"/>
</dbReference>
<dbReference type="AlphaFoldDB" id="A0AAD9N8T8"/>
<gene>
    <name evidence="10" type="ORF">LSH36_148g02007</name>
</gene>
<reference evidence="10" key="1">
    <citation type="journal article" date="2023" name="Mol. Biol. Evol.">
        <title>Third-Generation Sequencing Reveals the Adaptive Role of the Epigenome in Three Deep-Sea Polychaetes.</title>
        <authorList>
            <person name="Perez M."/>
            <person name="Aroh O."/>
            <person name="Sun Y."/>
            <person name="Lan Y."/>
            <person name="Juniper S.K."/>
            <person name="Young C.R."/>
            <person name="Angers B."/>
            <person name="Qian P.Y."/>
        </authorList>
    </citation>
    <scope>NUCLEOTIDE SEQUENCE</scope>
    <source>
        <strain evidence="10">P08H-3</strain>
    </source>
</reference>
<dbReference type="CDD" id="cd00443">
    <property type="entry name" value="ADA_AMPD"/>
    <property type="match status" value="1"/>
</dbReference>
<evidence type="ECO:0000256" key="1">
    <source>
        <dbReference type="ARBA" id="ARBA00001947"/>
    </source>
</evidence>
<feature type="domain" description="Adenosine deaminase" evidence="9">
    <location>
        <begin position="13"/>
        <end position="342"/>
    </location>
</feature>
<accession>A0AAD9N8T8</accession>
<name>A0AAD9N8T8_9ANNE</name>
<comment type="cofactor">
    <cofactor evidence="1">
        <name>Zn(2+)</name>
        <dbReference type="ChEBI" id="CHEBI:29105"/>
    </cofactor>
</comment>
<comment type="catalytic activity">
    <reaction evidence="8">
        <text>N(6)-methyl-AMP + H2O + H(+) = IMP + methylamine</text>
        <dbReference type="Rhea" id="RHEA:16001"/>
        <dbReference type="ChEBI" id="CHEBI:15377"/>
        <dbReference type="ChEBI" id="CHEBI:15378"/>
        <dbReference type="ChEBI" id="CHEBI:58053"/>
        <dbReference type="ChEBI" id="CHEBI:59338"/>
        <dbReference type="ChEBI" id="CHEBI:144842"/>
    </reaction>
    <physiologicalReaction direction="left-to-right" evidence="8">
        <dbReference type="Rhea" id="RHEA:16002"/>
    </physiologicalReaction>
</comment>
<organism evidence="10 11">
    <name type="scientific">Paralvinella palmiformis</name>
    <dbReference type="NCBI Taxonomy" id="53620"/>
    <lineage>
        <taxon>Eukaryota</taxon>
        <taxon>Metazoa</taxon>
        <taxon>Spiralia</taxon>
        <taxon>Lophotrochozoa</taxon>
        <taxon>Annelida</taxon>
        <taxon>Polychaeta</taxon>
        <taxon>Sedentaria</taxon>
        <taxon>Canalipalpata</taxon>
        <taxon>Terebellida</taxon>
        <taxon>Terebelliformia</taxon>
        <taxon>Alvinellidae</taxon>
        <taxon>Paralvinella</taxon>
    </lineage>
</organism>
<dbReference type="GO" id="GO:0006154">
    <property type="term" value="P:adenosine catabolic process"/>
    <property type="evidence" value="ECO:0007669"/>
    <property type="project" value="TreeGrafter"/>
</dbReference>
<dbReference type="GO" id="GO:0046872">
    <property type="term" value="F:metal ion binding"/>
    <property type="evidence" value="ECO:0007669"/>
    <property type="project" value="UniProtKB-KW"/>
</dbReference>
<dbReference type="InterPro" id="IPR001365">
    <property type="entry name" value="A_deaminase_dom"/>
</dbReference>
<dbReference type="InterPro" id="IPR006330">
    <property type="entry name" value="Ado/ade_deaminase"/>
</dbReference>
<dbReference type="SUPFAM" id="SSF51556">
    <property type="entry name" value="Metallo-dependent hydrolases"/>
    <property type="match status" value="1"/>
</dbReference>
<dbReference type="GO" id="GO:0046103">
    <property type="term" value="P:inosine biosynthetic process"/>
    <property type="evidence" value="ECO:0007669"/>
    <property type="project" value="TreeGrafter"/>
</dbReference>
<comment type="caution">
    <text evidence="10">The sequence shown here is derived from an EMBL/GenBank/DDBJ whole genome shotgun (WGS) entry which is preliminary data.</text>
</comment>
<evidence type="ECO:0000256" key="2">
    <source>
        <dbReference type="ARBA" id="ARBA00006676"/>
    </source>
</evidence>